<evidence type="ECO:0000256" key="3">
    <source>
        <dbReference type="ARBA" id="ARBA00022630"/>
    </source>
</evidence>
<dbReference type="GO" id="GO:0003995">
    <property type="term" value="F:acyl-CoA dehydrogenase activity"/>
    <property type="evidence" value="ECO:0007669"/>
    <property type="project" value="TreeGrafter"/>
</dbReference>
<accession>A0A291N0E7</accession>
<keyword evidence="4" id="KW-0274">FAD</keyword>
<dbReference type="InterPro" id="IPR009075">
    <property type="entry name" value="AcylCo_DH/oxidase_C"/>
</dbReference>
<feature type="domain" description="Acyl-CoA dehydrogenase/oxidase N-terminal" evidence="7">
    <location>
        <begin position="8"/>
        <end position="117"/>
    </location>
</feature>
<keyword evidence="3" id="KW-0285">Flavoprotein</keyword>
<evidence type="ECO:0000259" key="7">
    <source>
        <dbReference type="Pfam" id="PF02771"/>
    </source>
</evidence>
<comment type="similarity">
    <text evidence="2">Belongs to the acyl-CoA dehydrogenase family.</text>
</comment>
<dbReference type="GeneID" id="57777601"/>
<dbReference type="Proteomes" id="UP000219422">
    <property type="component" value="Chromosome"/>
</dbReference>
<organism evidence="8 9">
    <name type="scientific">Sphingobium yanoikuyae</name>
    <name type="common">Sphingomonas yanoikuyae</name>
    <dbReference type="NCBI Taxonomy" id="13690"/>
    <lineage>
        <taxon>Bacteria</taxon>
        <taxon>Pseudomonadati</taxon>
        <taxon>Pseudomonadota</taxon>
        <taxon>Alphaproteobacteria</taxon>
        <taxon>Sphingomonadales</taxon>
        <taxon>Sphingomonadaceae</taxon>
        <taxon>Sphingobium</taxon>
    </lineage>
</organism>
<dbReference type="PANTHER" id="PTHR43884">
    <property type="entry name" value="ACYL-COA DEHYDROGENASE"/>
    <property type="match status" value="1"/>
</dbReference>
<dbReference type="InterPro" id="IPR036250">
    <property type="entry name" value="AcylCo_DH-like_C"/>
</dbReference>
<name>A0A291N0E7_SPHYA</name>
<dbReference type="SUPFAM" id="SSF56645">
    <property type="entry name" value="Acyl-CoA dehydrogenase NM domain-like"/>
    <property type="match status" value="1"/>
</dbReference>
<dbReference type="InterPro" id="IPR009100">
    <property type="entry name" value="AcylCoA_DH/oxidase_NM_dom_sf"/>
</dbReference>
<dbReference type="RefSeq" id="WP_097383810.1">
    <property type="nucleotide sequence ID" value="NZ_CP023741.1"/>
</dbReference>
<protein>
    <submittedName>
        <fullName evidence="8">Acyl-CoA dehydrogenase</fullName>
    </submittedName>
</protein>
<dbReference type="EMBL" id="CP023741">
    <property type="protein sequence ID" value="ATI80685.1"/>
    <property type="molecule type" value="Genomic_DNA"/>
</dbReference>
<dbReference type="AlphaFoldDB" id="A0A291N0E7"/>
<feature type="domain" description="Acyl-CoA dehydrogenase/oxidase C-terminal" evidence="6">
    <location>
        <begin position="224"/>
        <end position="354"/>
    </location>
</feature>
<dbReference type="Gene3D" id="1.10.540.10">
    <property type="entry name" value="Acyl-CoA dehydrogenase/oxidase, N-terminal domain"/>
    <property type="match status" value="1"/>
</dbReference>
<dbReference type="Pfam" id="PF00441">
    <property type="entry name" value="Acyl-CoA_dh_1"/>
    <property type="match status" value="1"/>
</dbReference>
<evidence type="ECO:0000256" key="4">
    <source>
        <dbReference type="ARBA" id="ARBA00022827"/>
    </source>
</evidence>
<evidence type="ECO:0000256" key="2">
    <source>
        <dbReference type="ARBA" id="ARBA00009347"/>
    </source>
</evidence>
<dbReference type="Gene3D" id="1.20.140.10">
    <property type="entry name" value="Butyryl-CoA Dehydrogenase, subunit A, domain 3"/>
    <property type="match status" value="1"/>
</dbReference>
<evidence type="ECO:0000313" key="8">
    <source>
        <dbReference type="EMBL" id="ATI80685.1"/>
    </source>
</evidence>
<proteinExistence type="inferred from homology"/>
<dbReference type="InterPro" id="IPR037069">
    <property type="entry name" value="AcylCoA_DH/ox_N_sf"/>
</dbReference>
<dbReference type="KEGG" id="sya:A6768_12260"/>
<dbReference type="InterPro" id="IPR046373">
    <property type="entry name" value="Acyl-CoA_Oxase/DH_mid-dom_sf"/>
</dbReference>
<dbReference type="InterPro" id="IPR013786">
    <property type="entry name" value="AcylCoA_DH/ox_N"/>
</dbReference>
<evidence type="ECO:0000256" key="5">
    <source>
        <dbReference type="ARBA" id="ARBA00023002"/>
    </source>
</evidence>
<comment type="cofactor">
    <cofactor evidence="1">
        <name>FAD</name>
        <dbReference type="ChEBI" id="CHEBI:57692"/>
    </cofactor>
</comment>
<sequence>MDFAKSDIQTMLLDSAERLLSETSGVEYWREQRDNALGFDETRWAQFAELGWLALPVPEAAGGLDGTIEDVALLNIALGKALATEPYVSTVVLADHILKQSANEARAMELLGEIAGGTLRVALAHQENHAHPLSIEVTETVARTSSEGYVLNGAKIMALDAPSAARLIITARIEGEEGIGLFLLPIDQAGVATEAYALIDGTRAADIRLTDVALPADALLVGGNRGAVVLREAIDRAMIALMAQAVGAMEAANKICGAYVQERKQFGVAIGSFQAIQHIMADNFVAAHQARSMLYHALANADGDERTRAAALSAARIVVGEAGQLVSRNGIQVHGGYGLTDEYAIGHYFRRLMAIEKQFGDLIQHTERLGDSIFA</sequence>
<gene>
    <name evidence="8" type="ORF">A6768_12260</name>
</gene>
<keyword evidence="5" id="KW-0560">Oxidoreductase</keyword>
<dbReference type="Gene3D" id="2.40.110.10">
    <property type="entry name" value="Butyryl-CoA Dehydrogenase, subunit A, domain 2"/>
    <property type="match status" value="1"/>
</dbReference>
<dbReference type="PANTHER" id="PTHR43884:SF20">
    <property type="entry name" value="ACYL-COA DEHYDROGENASE FADE28"/>
    <property type="match status" value="1"/>
</dbReference>
<dbReference type="SUPFAM" id="SSF47203">
    <property type="entry name" value="Acyl-CoA dehydrogenase C-terminal domain-like"/>
    <property type="match status" value="1"/>
</dbReference>
<evidence type="ECO:0000313" key="9">
    <source>
        <dbReference type="Proteomes" id="UP000219422"/>
    </source>
</evidence>
<reference evidence="8 9" key="1">
    <citation type="submission" date="2017-10" db="EMBL/GenBank/DDBJ databases">
        <title>Sphingobium yanoikuyae S72.</title>
        <authorList>
            <person name="Sanchez E."/>
            <person name="Bustos P."/>
            <person name="Mendoza P."/>
            <person name="Guo X."/>
            <person name="Mendoza A."/>
        </authorList>
    </citation>
    <scope>NUCLEOTIDE SEQUENCE [LARGE SCALE GENOMIC DNA]</scope>
    <source>
        <strain evidence="8 9">S72</strain>
    </source>
</reference>
<dbReference type="CDD" id="cd00567">
    <property type="entry name" value="ACAD"/>
    <property type="match status" value="1"/>
</dbReference>
<evidence type="ECO:0000256" key="1">
    <source>
        <dbReference type="ARBA" id="ARBA00001974"/>
    </source>
</evidence>
<evidence type="ECO:0000259" key="6">
    <source>
        <dbReference type="Pfam" id="PF00441"/>
    </source>
</evidence>
<dbReference type="GO" id="GO:0050660">
    <property type="term" value="F:flavin adenine dinucleotide binding"/>
    <property type="evidence" value="ECO:0007669"/>
    <property type="project" value="InterPro"/>
</dbReference>
<dbReference type="Pfam" id="PF02771">
    <property type="entry name" value="Acyl-CoA_dh_N"/>
    <property type="match status" value="1"/>
</dbReference>